<protein>
    <submittedName>
        <fullName evidence="2">Uncharacterized protein</fullName>
    </submittedName>
</protein>
<dbReference type="AlphaFoldDB" id="A0A2H3JBK4"/>
<proteinExistence type="predicted"/>
<sequence>MSLKEKKEKSAEAAAVVARAEREQGKDKDVARPVRAPTRLPAADSHGYAHISACQTFTWTDGWVMVMVMEGHGAPAGRSEIRRRGRRLQVGERGGKCCTVSGQTPLTRTRPADTRAQAPSLSRRAAAACDPCWARALQPRRHPAPTAHRRADHELGMSTGTFVRRRAA</sequence>
<name>A0A2H3JBK4_WOLCO</name>
<feature type="region of interest" description="Disordered" evidence="1">
    <location>
        <begin position="77"/>
        <end position="121"/>
    </location>
</feature>
<organism evidence="2 3">
    <name type="scientific">Wolfiporia cocos (strain MD-104)</name>
    <name type="common">Brown rot fungus</name>
    <dbReference type="NCBI Taxonomy" id="742152"/>
    <lineage>
        <taxon>Eukaryota</taxon>
        <taxon>Fungi</taxon>
        <taxon>Dikarya</taxon>
        <taxon>Basidiomycota</taxon>
        <taxon>Agaricomycotina</taxon>
        <taxon>Agaricomycetes</taxon>
        <taxon>Polyporales</taxon>
        <taxon>Phaeolaceae</taxon>
        <taxon>Wolfiporia</taxon>
    </lineage>
</organism>
<reference evidence="2 3" key="1">
    <citation type="journal article" date="2012" name="Science">
        <title>The Paleozoic origin of enzymatic lignin decomposition reconstructed from 31 fungal genomes.</title>
        <authorList>
            <person name="Floudas D."/>
            <person name="Binder M."/>
            <person name="Riley R."/>
            <person name="Barry K."/>
            <person name="Blanchette R.A."/>
            <person name="Henrissat B."/>
            <person name="Martinez A.T."/>
            <person name="Otillar R."/>
            <person name="Spatafora J.W."/>
            <person name="Yadav J.S."/>
            <person name="Aerts A."/>
            <person name="Benoit I."/>
            <person name="Boyd A."/>
            <person name="Carlson A."/>
            <person name="Copeland A."/>
            <person name="Coutinho P.M."/>
            <person name="de Vries R.P."/>
            <person name="Ferreira P."/>
            <person name="Findley K."/>
            <person name="Foster B."/>
            <person name="Gaskell J."/>
            <person name="Glotzer D."/>
            <person name="Gorecki P."/>
            <person name="Heitman J."/>
            <person name="Hesse C."/>
            <person name="Hori C."/>
            <person name="Igarashi K."/>
            <person name="Jurgens J.A."/>
            <person name="Kallen N."/>
            <person name="Kersten P."/>
            <person name="Kohler A."/>
            <person name="Kuees U."/>
            <person name="Kumar T.K.A."/>
            <person name="Kuo A."/>
            <person name="LaButti K."/>
            <person name="Larrondo L.F."/>
            <person name="Lindquist E."/>
            <person name="Ling A."/>
            <person name="Lombard V."/>
            <person name="Lucas S."/>
            <person name="Lundell T."/>
            <person name="Martin R."/>
            <person name="McLaughlin D.J."/>
            <person name="Morgenstern I."/>
            <person name="Morin E."/>
            <person name="Murat C."/>
            <person name="Nagy L.G."/>
            <person name="Nolan M."/>
            <person name="Ohm R.A."/>
            <person name="Patyshakuliyeva A."/>
            <person name="Rokas A."/>
            <person name="Ruiz-Duenas F.J."/>
            <person name="Sabat G."/>
            <person name="Salamov A."/>
            <person name="Samejima M."/>
            <person name="Schmutz J."/>
            <person name="Slot J.C."/>
            <person name="St John F."/>
            <person name="Stenlid J."/>
            <person name="Sun H."/>
            <person name="Sun S."/>
            <person name="Syed K."/>
            <person name="Tsang A."/>
            <person name="Wiebenga A."/>
            <person name="Young D."/>
            <person name="Pisabarro A."/>
            <person name="Eastwood D.C."/>
            <person name="Martin F."/>
            <person name="Cullen D."/>
            <person name="Grigoriev I.V."/>
            <person name="Hibbett D.S."/>
        </authorList>
    </citation>
    <scope>NUCLEOTIDE SEQUENCE [LARGE SCALE GENOMIC DNA]</scope>
    <source>
        <strain evidence="2 3">MD-104</strain>
    </source>
</reference>
<feature type="region of interest" description="Disordered" evidence="1">
    <location>
        <begin position="141"/>
        <end position="168"/>
    </location>
</feature>
<dbReference type="Proteomes" id="UP000218811">
    <property type="component" value="Unassembled WGS sequence"/>
</dbReference>
<feature type="region of interest" description="Disordered" evidence="1">
    <location>
        <begin position="1"/>
        <end position="33"/>
    </location>
</feature>
<gene>
    <name evidence="2" type="ORF">WOLCODRAFT_155705</name>
</gene>
<evidence type="ECO:0000313" key="3">
    <source>
        <dbReference type="Proteomes" id="UP000218811"/>
    </source>
</evidence>
<feature type="compositionally biased region" description="Basic and acidic residues" evidence="1">
    <location>
        <begin position="1"/>
        <end position="11"/>
    </location>
</feature>
<evidence type="ECO:0000313" key="2">
    <source>
        <dbReference type="EMBL" id="PCH35048.1"/>
    </source>
</evidence>
<feature type="compositionally biased region" description="Basic and acidic residues" evidence="1">
    <location>
        <begin position="19"/>
        <end position="32"/>
    </location>
</feature>
<keyword evidence="3" id="KW-1185">Reference proteome</keyword>
<accession>A0A2H3JBK4</accession>
<dbReference type="EMBL" id="KB467843">
    <property type="protein sequence ID" value="PCH35048.1"/>
    <property type="molecule type" value="Genomic_DNA"/>
</dbReference>
<evidence type="ECO:0000256" key="1">
    <source>
        <dbReference type="SAM" id="MobiDB-lite"/>
    </source>
</evidence>